<keyword evidence="3" id="KW-1185">Reference proteome</keyword>
<protein>
    <recommendedName>
        <fullName evidence="4">Outer membrane protein</fullName>
    </recommendedName>
</protein>
<evidence type="ECO:0000313" key="3">
    <source>
        <dbReference type="Proteomes" id="UP000503313"/>
    </source>
</evidence>
<sequence>MKKLFLSLTVIIVLLIGSVYGILFTKYGNKIISSYIEGKVNSKEENVKLKVNNFRLTLNTINFEAVINDDSYINISGDLAIFKKSVNLKYDIKINELSKLKNLTNQDLKGSFYTNGIFKGDKQEAIIQGFSNIATSKTKYYLNLVNFDINNIYLELTDAKIEELLNLFNKPEYIKGILTINANIKNIDIHNLDGLLTANISKGLLNNDVFNQEFKQSIHTAINFQGDINASLLSNKVDIKSELLSSIADIFIEKAHINLDNNSLNSDYKIDIKNLIKLESVIGRKLNAEFNTKGNVSVENKVISIEGDTNIFESLSTYKLQLKDFIAQNVDFKIENAKVEKLLHMLDEPVYMTGDLDIKGEIKNSSLDKLDGNIVSKISNAKIINEVINAVFKQELKDTITLDSVINTSLVPNKAISKISVLSNIGNINMEKAIFDFTEDSLKSDYLLNIPSLSNIKDFTKTQLRGKLDLKGEIQNEKENLLISGNSNILGGTLDFNLKNSDFITTLNNINMKDLLYMINNPEVFDSKANFKLNYDLLTKKGNLNGTLLNGHFLPNDFSNIINQLSKFDLTKEVYESAEVNSDINEKQLISDLTMKSKNTQIDIKDSLLDFEQNLIDAKLDTQIKKSNFSITLKGDMKKPTISLDTKELLKNEIDKKLEKNRDKIEEKLDKVLDEKIKDEKTKELIKNLKSIF</sequence>
<accession>A0AAE7E836</accession>
<evidence type="ECO:0000256" key="1">
    <source>
        <dbReference type="SAM" id="Coils"/>
    </source>
</evidence>
<gene>
    <name evidence="2" type="ORF">ADFLV_2317</name>
</gene>
<organism evidence="2 3">
    <name type="scientific">Arcobacter defluvii</name>
    <dbReference type="NCBI Taxonomy" id="873191"/>
    <lineage>
        <taxon>Bacteria</taxon>
        <taxon>Pseudomonadati</taxon>
        <taxon>Campylobacterota</taxon>
        <taxon>Epsilonproteobacteria</taxon>
        <taxon>Campylobacterales</taxon>
        <taxon>Arcobacteraceae</taxon>
        <taxon>Arcobacter</taxon>
    </lineage>
</organism>
<evidence type="ECO:0008006" key="4">
    <source>
        <dbReference type="Google" id="ProtNLM"/>
    </source>
</evidence>
<dbReference type="EMBL" id="CP053835">
    <property type="protein sequence ID" value="QKF78323.1"/>
    <property type="molecule type" value="Genomic_DNA"/>
</dbReference>
<dbReference type="AlphaFoldDB" id="A0AAE7E836"/>
<feature type="coiled-coil region" evidence="1">
    <location>
        <begin position="647"/>
        <end position="675"/>
    </location>
</feature>
<evidence type="ECO:0000313" key="2">
    <source>
        <dbReference type="EMBL" id="QKF78323.1"/>
    </source>
</evidence>
<keyword evidence="1" id="KW-0175">Coiled coil</keyword>
<dbReference type="RefSeq" id="WP_129011934.1">
    <property type="nucleotide sequence ID" value="NZ_CP053835.1"/>
</dbReference>
<name>A0AAE7E836_9BACT</name>
<dbReference type="Proteomes" id="UP000503313">
    <property type="component" value="Chromosome"/>
</dbReference>
<reference evidence="2 3" key="1">
    <citation type="submission" date="2020-05" db="EMBL/GenBank/DDBJ databases">
        <title>Complete genome sequencing of Campylobacter and Arcobacter type strains.</title>
        <authorList>
            <person name="Miller W.G."/>
            <person name="Yee E."/>
        </authorList>
    </citation>
    <scope>NUCLEOTIDE SEQUENCE [LARGE SCALE GENOMIC DNA]</scope>
    <source>
        <strain evidence="2 3">LMG 25694</strain>
    </source>
</reference>
<dbReference type="KEGG" id="adz:ADFLV_2317"/>
<proteinExistence type="predicted"/>